<dbReference type="GO" id="GO:0009055">
    <property type="term" value="F:electron transfer activity"/>
    <property type="evidence" value="ECO:0007669"/>
    <property type="project" value="InterPro"/>
</dbReference>
<dbReference type="GO" id="GO:0022900">
    <property type="term" value="P:electron transport chain"/>
    <property type="evidence" value="ECO:0007669"/>
    <property type="project" value="InterPro"/>
</dbReference>
<dbReference type="EMBL" id="JACLAU010000003">
    <property type="protein sequence ID" value="MBC2650918.1"/>
    <property type="molecule type" value="Genomic_DNA"/>
</dbReference>
<dbReference type="SUPFAM" id="SSF47175">
    <property type="entry name" value="Cytochromes"/>
    <property type="match status" value="1"/>
</dbReference>
<evidence type="ECO:0000256" key="2">
    <source>
        <dbReference type="SAM" id="Phobius"/>
    </source>
</evidence>
<gene>
    <name evidence="3" type="ORF">H7F49_04315</name>
</gene>
<dbReference type="Pfam" id="PF01322">
    <property type="entry name" value="Cytochrom_C_2"/>
    <property type="match status" value="1"/>
</dbReference>
<keyword evidence="2" id="KW-0472">Membrane</keyword>
<name>A0A7X1F5W3_9SPHN</name>
<dbReference type="AlphaFoldDB" id="A0A7X1F5W3"/>
<dbReference type="GO" id="GO:0020037">
    <property type="term" value="F:heme binding"/>
    <property type="evidence" value="ECO:0007669"/>
    <property type="project" value="InterPro"/>
</dbReference>
<keyword evidence="4" id="KW-1185">Reference proteome</keyword>
<organism evidence="3 4">
    <name type="scientific">Novosphingobium aerophilum</name>
    <dbReference type="NCBI Taxonomy" id="2839843"/>
    <lineage>
        <taxon>Bacteria</taxon>
        <taxon>Pseudomonadati</taxon>
        <taxon>Pseudomonadota</taxon>
        <taxon>Alphaproteobacteria</taxon>
        <taxon>Sphingomonadales</taxon>
        <taxon>Sphingomonadaceae</taxon>
        <taxon>Novosphingobium</taxon>
    </lineage>
</organism>
<sequence length="187" mass="20128">MLSNRLANVDKQGQECDTMSHKKEEASSAMLRIPFLVLLLAGASLTGAILTARASAADAPPSPMADAIIFERQEIMGQLRRDSDVLGDILAGVQPAERLPAVTAAIAQGARDSLDIYRQRIPGGRTRSEAWAEHEKFMGQMEAFARNTELMAKAGSKGDLAGVTALVVEALPCKQCHDRYRLPAKPS</sequence>
<dbReference type="Gene3D" id="1.20.120.10">
    <property type="entry name" value="Cytochrome c/b562"/>
    <property type="match status" value="1"/>
</dbReference>
<dbReference type="GO" id="GO:0005506">
    <property type="term" value="F:iron ion binding"/>
    <property type="evidence" value="ECO:0007669"/>
    <property type="project" value="InterPro"/>
</dbReference>
<evidence type="ECO:0000313" key="3">
    <source>
        <dbReference type="EMBL" id="MBC2650918.1"/>
    </source>
</evidence>
<comment type="caution">
    <text evidence="3">The sequence shown here is derived from an EMBL/GenBank/DDBJ whole genome shotgun (WGS) entry which is preliminary data.</text>
</comment>
<protein>
    <submittedName>
        <fullName evidence="3">Cytochrome c</fullName>
    </submittedName>
</protein>
<dbReference type="PROSITE" id="PS51009">
    <property type="entry name" value="CYTCII"/>
    <property type="match status" value="1"/>
</dbReference>
<dbReference type="Proteomes" id="UP000520156">
    <property type="component" value="Unassembled WGS sequence"/>
</dbReference>
<feature type="transmembrane region" description="Helical" evidence="2">
    <location>
        <begin position="29"/>
        <end position="50"/>
    </location>
</feature>
<keyword evidence="2" id="KW-0812">Transmembrane</keyword>
<keyword evidence="2" id="KW-1133">Transmembrane helix</keyword>
<feature type="region of interest" description="Disordered" evidence="1">
    <location>
        <begin position="1"/>
        <end position="21"/>
    </location>
</feature>
<evidence type="ECO:0000256" key="1">
    <source>
        <dbReference type="SAM" id="MobiDB-lite"/>
    </source>
</evidence>
<proteinExistence type="predicted"/>
<dbReference type="RefSeq" id="WP_185682332.1">
    <property type="nucleotide sequence ID" value="NZ_JACLAU010000003.1"/>
</dbReference>
<evidence type="ECO:0000313" key="4">
    <source>
        <dbReference type="Proteomes" id="UP000520156"/>
    </source>
</evidence>
<dbReference type="InterPro" id="IPR010980">
    <property type="entry name" value="Cyt_c/b562"/>
</dbReference>
<accession>A0A7X1F5W3</accession>
<feature type="compositionally biased region" description="Basic and acidic residues" evidence="1">
    <location>
        <begin position="12"/>
        <end position="21"/>
    </location>
</feature>
<dbReference type="InterPro" id="IPR002321">
    <property type="entry name" value="Cyt_c_II"/>
</dbReference>
<reference evidence="3 4" key="1">
    <citation type="submission" date="2020-08" db="EMBL/GenBank/DDBJ databases">
        <title>The genome sequence of Novosphingobium flavum 4Y4.</title>
        <authorList>
            <person name="Liu Y."/>
        </authorList>
    </citation>
    <scope>NUCLEOTIDE SEQUENCE [LARGE SCALE GENOMIC DNA]</scope>
    <source>
        <strain evidence="3 4">4Y4</strain>
    </source>
</reference>